<keyword evidence="3 5" id="KW-1133">Transmembrane helix</keyword>
<feature type="transmembrane region" description="Helical" evidence="5">
    <location>
        <begin position="386"/>
        <end position="406"/>
    </location>
</feature>
<evidence type="ECO:0000256" key="2">
    <source>
        <dbReference type="ARBA" id="ARBA00022692"/>
    </source>
</evidence>
<dbReference type="InterPro" id="IPR005828">
    <property type="entry name" value="MFS_sugar_transport-like"/>
</dbReference>
<comment type="subcellular location">
    <subcellularLocation>
        <location evidence="1">Membrane</location>
        <topology evidence="1">Multi-pass membrane protein</topology>
    </subcellularLocation>
</comment>
<feature type="transmembrane region" description="Helical" evidence="5">
    <location>
        <begin position="298"/>
        <end position="322"/>
    </location>
</feature>
<dbReference type="AlphaFoldDB" id="A0A9P7Z230"/>
<evidence type="ECO:0000256" key="4">
    <source>
        <dbReference type="ARBA" id="ARBA00023136"/>
    </source>
</evidence>
<feature type="transmembrane region" description="Helical" evidence="5">
    <location>
        <begin position="334"/>
        <end position="352"/>
    </location>
</feature>
<feature type="transmembrane region" description="Helical" evidence="5">
    <location>
        <begin position="18"/>
        <end position="37"/>
    </location>
</feature>
<evidence type="ECO:0000313" key="6">
    <source>
        <dbReference type="EMBL" id="KAG9243999.1"/>
    </source>
</evidence>
<evidence type="ECO:0000313" key="7">
    <source>
        <dbReference type="Proteomes" id="UP000887226"/>
    </source>
</evidence>
<organism evidence="6 7">
    <name type="scientific">Calycina marina</name>
    <dbReference type="NCBI Taxonomy" id="1763456"/>
    <lineage>
        <taxon>Eukaryota</taxon>
        <taxon>Fungi</taxon>
        <taxon>Dikarya</taxon>
        <taxon>Ascomycota</taxon>
        <taxon>Pezizomycotina</taxon>
        <taxon>Leotiomycetes</taxon>
        <taxon>Helotiales</taxon>
        <taxon>Pezizellaceae</taxon>
        <taxon>Calycina</taxon>
    </lineage>
</organism>
<protein>
    <submittedName>
        <fullName evidence="6">MFS sugar transporter-like protein</fullName>
    </submittedName>
</protein>
<keyword evidence="4 5" id="KW-0472">Membrane</keyword>
<keyword evidence="2 5" id="KW-0812">Transmembrane</keyword>
<feature type="transmembrane region" description="Helical" evidence="5">
    <location>
        <begin position="258"/>
        <end position="278"/>
    </location>
</feature>
<feature type="transmembrane region" description="Helical" evidence="5">
    <location>
        <begin position="98"/>
        <end position="117"/>
    </location>
</feature>
<proteinExistence type="predicted"/>
<comment type="caution">
    <text evidence="6">The sequence shown here is derived from an EMBL/GenBank/DDBJ whole genome shotgun (WGS) entry which is preliminary data.</text>
</comment>
<dbReference type="EMBL" id="MU253937">
    <property type="protein sequence ID" value="KAG9243999.1"/>
    <property type="molecule type" value="Genomic_DNA"/>
</dbReference>
<evidence type="ECO:0000256" key="5">
    <source>
        <dbReference type="SAM" id="Phobius"/>
    </source>
</evidence>
<dbReference type="GO" id="GO:0016020">
    <property type="term" value="C:membrane"/>
    <property type="evidence" value="ECO:0007669"/>
    <property type="project" value="UniProtKB-SubCell"/>
</dbReference>
<dbReference type="Pfam" id="PF00083">
    <property type="entry name" value="Sugar_tr"/>
    <property type="match status" value="1"/>
</dbReference>
<accession>A0A9P7Z230</accession>
<keyword evidence="7" id="KW-1185">Reference proteome</keyword>
<dbReference type="PANTHER" id="PTHR48022:SF31">
    <property type="entry name" value="HEXOSE TRANSPORTER"/>
    <property type="match status" value="1"/>
</dbReference>
<evidence type="ECO:0000256" key="1">
    <source>
        <dbReference type="ARBA" id="ARBA00004141"/>
    </source>
</evidence>
<dbReference type="InterPro" id="IPR050360">
    <property type="entry name" value="MFS_Sugar_Transporters"/>
</dbReference>
<dbReference type="GO" id="GO:0005351">
    <property type="term" value="F:carbohydrate:proton symporter activity"/>
    <property type="evidence" value="ECO:0007669"/>
    <property type="project" value="TreeGrafter"/>
</dbReference>
<keyword evidence="6" id="KW-0813">Transport</keyword>
<gene>
    <name evidence="6" type="ORF">BJ878DRAFT_582871</name>
</gene>
<dbReference type="SUPFAM" id="SSF103473">
    <property type="entry name" value="MFS general substrate transporter"/>
    <property type="match status" value="1"/>
</dbReference>
<dbReference type="PANTHER" id="PTHR48022">
    <property type="entry name" value="PLASTIDIC GLUCOSE TRANSPORTER 4"/>
    <property type="match status" value="1"/>
</dbReference>
<keyword evidence="6" id="KW-0762">Sugar transport</keyword>
<name>A0A9P7Z230_9HELO</name>
<dbReference type="OrthoDB" id="4540492at2759"/>
<dbReference type="InterPro" id="IPR036259">
    <property type="entry name" value="MFS_trans_sf"/>
</dbReference>
<sequence>MAESLVARLYRPRVSGSITFVSILLVVCTAVESTASFPSKNSSVHVCFRNGLNILSGYNHYLDLTTATTGLATSALYIGGALASLSYGAVADDLGRHYALFCEALFIFFAVVIQTVAQNLAMFRLLRSLGPTLVAETLHYQYRAWDLGLLNDFYYVVGDRFQKSGGTFTARNGGGVGLSTWSWGLPSAFQAIFRILYGKEEALIVVAQTRANGDVNAPMVLAQFREIVDTMGYEKNVGETLSLKQMVKTPITKKRMTLALSAAVFSIILGNVIVSYYLDPMLTAARITSVIAQLQINIFLISGVSIGRCTTCLTVFLFMVGALTKTFGTSGNAAGIYGTVAVIFSFQGVYSFDWTPLLYLYPPEVLNYPIRANGIDIFTFVLNRMAILFVFSFPLTMVVFVWLYWVEAKGKSPENINELFEGAKYSDVPDLESICAGNGK</sequence>
<dbReference type="Proteomes" id="UP000887226">
    <property type="component" value="Unassembled WGS sequence"/>
</dbReference>
<dbReference type="Gene3D" id="1.20.1250.20">
    <property type="entry name" value="MFS general substrate transporter like domains"/>
    <property type="match status" value="1"/>
</dbReference>
<evidence type="ECO:0000256" key="3">
    <source>
        <dbReference type="ARBA" id="ARBA00022989"/>
    </source>
</evidence>
<reference evidence="6" key="1">
    <citation type="journal article" date="2021" name="IMA Fungus">
        <title>Genomic characterization of three marine fungi, including Emericellopsis atlantica sp. nov. with signatures of a generalist lifestyle and marine biomass degradation.</title>
        <authorList>
            <person name="Hagestad O.C."/>
            <person name="Hou L."/>
            <person name="Andersen J.H."/>
            <person name="Hansen E.H."/>
            <person name="Altermark B."/>
            <person name="Li C."/>
            <person name="Kuhnert E."/>
            <person name="Cox R.J."/>
            <person name="Crous P.W."/>
            <person name="Spatafora J.W."/>
            <person name="Lail K."/>
            <person name="Amirebrahimi M."/>
            <person name="Lipzen A."/>
            <person name="Pangilinan J."/>
            <person name="Andreopoulos W."/>
            <person name="Hayes R.D."/>
            <person name="Ng V."/>
            <person name="Grigoriev I.V."/>
            <person name="Jackson S.A."/>
            <person name="Sutton T.D.S."/>
            <person name="Dobson A.D.W."/>
            <person name="Rama T."/>
        </authorList>
    </citation>
    <scope>NUCLEOTIDE SEQUENCE</scope>
    <source>
        <strain evidence="6">TRa3180A</strain>
    </source>
</reference>